<evidence type="ECO:0000256" key="1">
    <source>
        <dbReference type="SAM" id="Phobius"/>
    </source>
</evidence>
<evidence type="ECO:0000313" key="2">
    <source>
        <dbReference type="EMBL" id="MDA7416022.1"/>
    </source>
</evidence>
<reference evidence="2" key="1">
    <citation type="submission" date="2023-01" db="EMBL/GenBank/DDBJ databases">
        <title>Xenophilus mangrovi sp. nov., isolated from soil of Mangrove nature reserve.</title>
        <authorList>
            <person name="Xu S."/>
            <person name="Liu Z."/>
            <person name="Xu Y."/>
        </authorList>
    </citation>
    <scope>NUCLEOTIDE SEQUENCE</scope>
    <source>
        <strain evidence="2">YW8</strain>
    </source>
</reference>
<dbReference type="AlphaFoldDB" id="A0AAE3N8Z5"/>
<keyword evidence="1" id="KW-1133">Transmembrane helix</keyword>
<keyword evidence="1" id="KW-0472">Membrane</keyword>
<evidence type="ECO:0008006" key="4">
    <source>
        <dbReference type="Google" id="ProtNLM"/>
    </source>
</evidence>
<proteinExistence type="predicted"/>
<comment type="caution">
    <text evidence="2">The sequence shown here is derived from an EMBL/GenBank/DDBJ whole genome shotgun (WGS) entry which is preliminary data.</text>
</comment>
<dbReference type="Proteomes" id="UP001212602">
    <property type="component" value="Unassembled WGS sequence"/>
</dbReference>
<gene>
    <name evidence="2" type="ORF">PGB34_06550</name>
</gene>
<dbReference type="RefSeq" id="WP_271427261.1">
    <property type="nucleotide sequence ID" value="NZ_JAQIPB010000002.1"/>
</dbReference>
<keyword evidence="3" id="KW-1185">Reference proteome</keyword>
<dbReference type="EMBL" id="JAQIPB010000002">
    <property type="protein sequence ID" value="MDA7416022.1"/>
    <property type="molecule type" value="Genomic_DNA"/>
</dbReference>
<keyword evidence="1" id="KW-0812">Transmembrane</keyword>
<accession>A0AAE3N8Z5</accession>
<organism evidence="2 3">
    <name type="scientific">Xenophilus arseniciresistens</name>
    <dbReference type="NCBI Taxonomy" id="1283306"/>
    <lineage>
        <taxon>Bacteria</taxon>
        <taxon>Pseudomonadati</taxon>
        <taxon>Pseudomonadota</taxon>
        <taxon>Betaproteobacteria</taxon>
        <taxon>Burkholderiales</taxon>
        <taxon>Comamonadaceae</taxon>
        <taxon>Xenophilus</taxon>
    </lineage>
</organism>
<sequence>MSLHPLFRVALHHPDLIADHLANHVEHAKAQAADAVRSMGLKVAGAAVAVVALLIALNLTGIAVMLAATQAGVPAALWWVPGIAWAVALAGGLMAWRASLRDEVREVKDEFQADAQMLALIKEARS</sequence>
<protein>
    <recommendedName>
        <fullName evidence="4">Phage holin family protein</fullName>
    </recommendedName>
</protein>
<evidence type="ECO:0000313" key="3">
    <source>
        <dbReference type="Proteomes" id="UP001212602"/>
    </source>
</evidence>
<feature type="transmembrane region" description="Helical" evidence="1">
    <location>
        <begin position="46"/>
        <end position="69"/>
    </location>
</feature>
<feature type="transmembrane region" description="Helical" evidence="1">
    <location>
        <begin position="75"/>
        <end position="96"/>
    </location>
</feature>
<name>A0AAE3N8Z5_9BURK</name>